<evidence type="ECO:0000256" key="8">
    <source>
        <dbReference type="ARBA" id="ARBA00022840"/>
    </source>
</evidence>
<evidence type="ECO:0000259" key="13">
    <source>
        <dbReference type="SMART" id="SM00382"/>
    </source>
</evidence>
<dbReference type="Pfam" id="PF12169">
    <property type="entry name" value="DNA_pol3_gamma3"/>
    <property type="match status" value="1"/>
</dbReference>
<dbReference type="OrthoDB" id="9810148at2"/>
<dbReference type="FunFam" id="3.40.50.300:FF:000014">
    <property type="entry name" value="DNA polymerase III subunit gamma/tau"/>
    <property type="match status" value="1"/>
</dbReference>
<dbReference type="InterPro" id="IPR012763">
    <property type="entry name" value="DNA_pol_III_sug/sutau_N"/>
</dbReference>
<dbReference type="PANTHER" id="PTHR11669">
    <property type="entry name" value="REPLICATION FACTOR C / DNA POLYMERASE III GAMMA-TAU SUBUNIT"/>
    <property type="match status" value="1"/>
</dbReference>
<dbReference type="InterPro" id="IPR027417">
    <property type="entry name" value="P-loop_NTPase"/>
</dbReference>
<dbReference type="Gene3D" id="3.40.50.300">
    <property type="entry name" value="P-loop containing nucleotide triphosphate hydrolases"/>
    <property type="match status" value="1"/>
</dbReference>
<dbReference type="EMBL" id="CP025682">
    <property type="protein sequence ID" value="AUN94117.1"/>
    <property type="molecule type" value="Genomic_DNA"/>
</dbReference>
<dbReference type="CDD" id="cd18137">
    <property type="entry name" value="HLD_clamp_pol_III_gamma_tau"/>
    <property type="match status" value="1"/>
</dbReference>
<dbReference type="GO" id="GO:0046872">
    <property type="term" value="F:metal ion binding"/>
    <property type="evidence" value="ECO:0007669"/>
    <property type="project" value="UniProtKB-KW"/>
</dbReference>
<evidence type="ECO:0000256" key="7">
    <source>
        <dbReference type="ARBA" id="ARBA00022833"/>
    </source>
</evidence>
<evidence type="ECO:0000256" key="11">
    <source>
        <dbReference type="RuleBase" id="RU364063"/>
    </source>
</evidence>
<protein>
    <recommendedName>
        <fullName evidence="11">DNA polymerase III subunit gamma/tau</fullName>
        <ecNumber evidence="11">2.7.7.7</ecNumber>
    </recommendedName>
</protein>
<evidence type="ECO:0000256" key="12">
    <source>
        <dbReference type="SAM" id="MobiDB-lite"/>
    </source>
</evidence>
<dbReference type="RefSeq" id="WP_102246189.1">
    <property type="nucleotide sequence ID" value="NZ_CP025682.1"/>
</dbReference>
<comment type="function">
    <text evidence="11">DNA polymerase III is a complex, multichain enzyme responsible for most of the replicative synthesis in bacteria. This DNA polymerase also exhibits 3' to 5' exonuclease activity.</text>
</comment>
<dbReference type="GO" id="GO:0006261">
    <property type="term" value="P:DNA-templated DNA replication"/>
    <property type="evidence" value="ECO:0007669"/>
    <property type="project" value="TreeGrafter"/>
</dbReference>
<keyword evidence="9 11" id="KW-0239">DNA-directed DNA polymerase</keyword>
<dbReference type="Proteomes" id="UP000242205">
    <property type="component" value="Chromosome"/>
</dbReference>
<dbReference type="InterPro" id="IPR022754">
    <property type="entry name" value="DNA_pol_III_gamma-3"/>
</dbReference>
<dbReference type="Pfam" id="PF13177">
    <property type="entry name" value="DNA_pol3_delta2"/>
    <property type="match status" value="1"/>
</dbReference>
<dbReference type="GO" id="GO:0009360">
    <property type="term" value="C:DNA polymerase III complex"/>
    <property type="evidence" value="ECO:0007669"/>
    <property type="project" value="InterPro"/>
</dbReference>
<dbReference type="Gene3D" id="3.30.300.150">
    <property type="entry name" value="DNA polymerase III, tau subunit, domain V"/>
    <property type="match status" value="1"/>
</dbReference>
<keyword evidence="2 11" id="KW-0808">Transferase</keyword>
<keyword evidence="3 11" id="KW-0548">Nucleotidyltransferase</keyword>
<dbReference type="SUPFAM" id="SSF52540">
    <property type="entry name" value="P-loop containing nucleoside triphosphate hydrolases"/>
    <property type="match status" value="1"/>
</dbReference>
<accession>A0A2I6S4G1</accession>
<dbReference type="GO" id="GO:0003887">
    <property type="term" value="F:DNA-directed DNA polymerase activity"/>
    <property type="evidence" value="ECO:0007669"/>
    <property type="project" value="UniProtKB-KW"/>
</dbReference>
<sequence>MSYQVLARKWRPLSFATLVGQDHVVRALSHALATGRLHHAWLFTGTRGVGKTTISRILAKALNCESGVTPEPCGQCEACRAIDADRFPDYVEMDAASNRGVDDMAALLDRAVYAPVQGRYKVYMIDEVHMLTGHAFNAMLKTLEEPPEHVKFILATTDPQKIPVTVLSRCLQFNLKQMSPGAIVEHLGHILGEEGIEFEPPALAHLARAASGSMRDALSLLDQAIAHGAGRLEEEGVSRMLGTVGDDHLFELLDALAAGDTTRMVTLADAMEARSLSFDAGLQSLASLFQRIALVQMAPGAIADEAERARLAEHAARFDAEFVQLAYQIAIHGRSELTMAPDEATGFTMTLLRLAAFRPEQPPALDGPLPGVGDGGAGRARPLPEAASPVKPAVAAPPVAAVPARTEPEATAPVNRPTADGAPEEAPPWEDVPPASPDDRPVSAEERFASDAPEDDSVKHANRSNDVAGALEAALAAGDWHAVQRVLAPGGLVRELCQHCEWVGFADDRLDLRLANTHKHLIEVHAALVDRLGELVSERAGRKLRVRVEVGAIEGETPAQRESAERQARHVAAVAALERDPFVGEIIERFDARFVEESVRPL</sequence>
<keyword evidence="5" id="KW-0479">Metal-binding</keyword>
<gene>
    <name evidence="11 14" type="primary">dnaX</name>
    <name evidence="14" type="ORF">C0099_03670</name>
</gene>
<dbReference type="InterPro" id="IPR003593">
    <property type="entry name" value="AAA+_ATPase"/>
</dbReference>
<dbReference type="SMART" id="SM00382">
    <property type="entry name" value="AAA"/>
    <property type="match status" value="1"/>
</dbReference>
<feature type="compositionally biased region" description="Low complexity" evidence="12">
    <location>
        <begin position="379"/>
        <end position="414"/>
    </location>
</feature>
<feature type="compositionally biased region" description="Basic and acidic residues" evidence="12">
    <location>
        <begin position="437"/>
        <end position="449"/>
    </location>
</feature>
<evidence type="ECO:0000256" key="9">
    <source>
        <dbReference type="ARBA" id="ARBA00022932"/>
    </source>
</evidence>
<comment type="catalytic activity">
    <reaction evidence="10 11">
        <text>DNA(n) + a 2'-deoxyribonucleoside 5'-triphosphate = DNA(n+1) + diphosphate</text>
        <dbReference type="Rhea" id="RHEA:22508"/>
        <dbReference type="Rhea" id="RHEA-COMP:17339"/>
        <dbReference type="Rhea" id="RHEA-COMP:17340"/>
        <dbReference type="ChEBI" id="CHEBI:33019"/>
        <dbReference type="ChEBI" id="CHEBI:61560"/>
        <dbReference type="ChEBI" id="CHEBI:173112"/>
        <dbReference type="EC" id="2.7.7.7"/>
    </reaction>
</comment>
<evidence type="ECO:0000256" key="10">
    <source>
        <dbReference type="ARBA" id="ARBA00049244"/>
    </source>
</evidence>
<keyword evidence="15" id="KW-1185">Reference proteome</keyword>
<dbReference type="GO" id="GO:0003677">
    <property type="term" value="F:DNA binding"/>
    <property type="evidence" value="ECO:0007669"/>
    <property type="project" value="InterPro"/>
</dbReference>
<dbReference type="InterPro" id="IPR050238">
    <property type="entry name" value="DNA_Rep/Repair_Clamp_Loader"/>
</dbReference>
<evidence type="ECO:0000313" key="15">
    <source>
        <dbReference type="Proteomes" id="UP000242205"/>
    </source>
</evidence>
<evidence type="ECO:0000256" key="3">
    <source>
        <dbReference type="ARBA" id="ARBA00022695"/>
    </source>
</evidence>
<dbReference type="InterPro" id="IPR038249">
    <property type="entry name" value="PolIII_tau_V_sf"/>
</dbReference>
<keyword evidence="6 11" id="KW-0547">Nucleotide-binding</keyword>
<dbReference type="Pfam" id="PF12170">
    <property type="entry name" value="DNA_pol3_tau_5"/>
    <property type="match status" value="1"/>
</dbReference>
<dbReference type="PANTHER" id="PTHR11669:SF0">
    <property type="entry name" value="PROTEIN STICHEL-LIKE 2"/>
    <property type="match status" value="1"/>
</dbReference>
<dbReference type="CDD" id="cd00009">
    <property type="entry name" value="AAA"/>
    <property type="match status" value="1"/>
</dbReference>
<dbReference type="SUPFAM" id="SSF48019">
    <property type="entry name" value="post-AAA+ oligomerization domain-like"/>
    <property type="match status" value="1"/>
</dbReference>
<comment type="subunit">
    <text evidence="11">DNA polymerase III contains a core (composed of alpha, epsilon and theta chains) that associates with a tau subunit. This core dimerizes to form the POLIII' complex. PolIII' associates with the gamma complex (composed of gamma, delta, delta', psi and chi chains) and with the beta chain to form the complete DNA polymerase III complex.</text>
</comment>
<dbReference type="KEGG" id="atw:C0099_03670"/>
<dbReference type="FunFam" id="1.10.8.60:FF:000013">
    <property type="entry name" value="DNA polymerase III subunit gamma/tau"/>
    <property type="match status" value="1"/>
</dbReference>
<dbReference type="Gene3D" id="1.10.8.60">
    <property type="match status" value="1"/>
</dbReference>
<dbReference type="AlphaFoldDB" id="A0A2I6S4G1"/>
<dbReference type="Gene3D" id="1.20.272.10">
    <property type="match status" value="1"/>
</dbReference>
<evidence type="ECO:0000313" key="14">
    <source>
        <dbReference type="EMBL" id="AUN94117.1"/>
    </source>
</evidence>
<keyword evidence="7" id="KW-0862">Zinc</keyword>
<comment type="similarity">
    <text evidence="1 11">Belongs to the DnaX/STICHEL family.</text>
</comment>
<feature type="region of interest" description="Disordered" evidence="12">
    <location>
        <begin position="361"/>
        <end position="461"/>
    </location>
</feature>
<evidence type="ECO:0000256" key="1">
    <source>
        <dbReference type="ARBA" id="ARBA00006360"/>
    </source>
</evidence>
<reference evidence="14 15" key="1">
    <citation type="submission" date="2018-01" db="EMBL/GenBank/DDBJ databases">
        <authorList>
            <person name="Fu G.-Y."/>
        </authorList>
    </citation>
    <scope>NUCLEOTIDE SEQUENCE [LARGE SCALE GENOMIC DNA]</scope>
    <source>
        <strain evidence="14 15">SY39</strain>
    </source>
</reference>
<evidence type="ECO:0000256" key="4">
    <source>
        <dbReference type="ARBA" id="ARBA00022705"/>
    </source>
</evidence>
<evidence type="ECO:0000256" key="6">
    <source>
        <dbReference type="ARBA" id="ARBA00022741"/>
    </source>
</evidence>
<dbReference type="InterPro" id="IPR008921">
    <property type="entry name" value="DNA_pol3_clamp-load_cplx_C"/>
</dbReference>
<keyword evidence="4 11" id="KW-0235">DNA replication</keyword>
<proteinExistence type="inferred from homology"/>
<dbReference type="NCBIfam" id="TIGR02397">
    <property type="entry name" value="dnaX_nterm"/>
    <property type="match status" value="1"/>
</dbReference>
<name>A0A2I6S4G1_9RHOO</name>
<dbReference type="InterPro" id="IPR045085">
    <property type="entry name" value="HLD_clamp_pol_III_gamma_tau"/>
</dbReference>
<dbReference type="Pfam" id="PF22608">
    <property type="entry name" value="DNAX_ATPase_lid"/>
    <property type="match status" value="1"/>
</dbReference>
<evidence type="ECO:0000256" key="2">
    <source>
        <dbReference type="ARBA" id="ARBA00022679"/>
    </source>
</evidence>
<keyword evidence="8 11" id="KW-0067">ATP-binding</keyword>
<dbReference type="EC" id="2.7.7.7" evidence="11"/>
<feature type="domain" description="AAA+ ATPase" evidence="13">
    <location>
        <begin position="37"/>
        <end position="179"/>
    </location>
</feature>
<dbReference type="GO" id="GO:0005524">
    <property type="term" value="F:ATP binding"/>
    <property type="evidence" value="ECO:0007669"/>
    <property type="project" value="UniProtKB-KW"/>
</dbReference>
<evidence type="ECO:0000256" key="5">
    <source>
        <dbReference type="ARBA" id="ARBA00022723"/>
    </source>
</evidence>
<dbReference type="InterPro" id="IPR021029">
    <property type="entry name" value="DNA_pol_III_tau_dom-5"/>
</dbReference>
<organism evidence="14 15">
    <name type="scientific">Pseudazoarcus pumilus</name>
    <dbReference type="NCBI Taxonomy" id="2067960"/>
    <lineage>
        <taxon>Bacteria</taxon>
        <taxon>Pseudomonadati</taxon>
        <taxon>Pseudomonadota</taxon>
        <taxon>Betaproteobacteria</taxon>
        <taxon>Rhodocyclales</taxon>
        <taxon>Zoogloeaceae</taxon>
        <taxon>Pseudazoarcus</taxon>
    </lineage>
</organism>